<organism evidence="2 4">
    <name type="scientific">Streptococcus pseudopneumoniae</name>
    <dbReference type="NCBI Taxonomy" id="257758"/>
    <lineage>
        <taxon>Bacteria</taxon>
        <taxon>Bacillati</taxon>
        <taxon>Bacillota</taxon>
        <taxon>Bacilli</taxon>
        <taxon>Lactobacillales</taxon>
        <taxon>Streptococcaceae</taxon>
        <taxon>Streptococcus</taxon>
    </lineage>
</organism>
<keyword evidence="1" id="KW-0732">Signal</keyword>
<dbReference type="Proteomes" id="UP000048179">
    <property type="component" value="Unassembled WGS sequence"/>
</dbReference>
<dbReference type="EMBL" id="CFGT01000009">
    <property type="protein sequence ID" value="CEY61468.1"/>
    <property type="molecule type" value="Genomic_DNA"/>
</dbReference>
<gene>
    <name evidence="2" type="ORF">ERS020247_01153</name>
    <name evidence="3" type="ORF">IAI20_08090</name>
</gene>
<feature type="chain" id="PRO_5044384678" evidence="1">
    <location>
        <begin position="28"/>
        <end position="133"/>
    </location>
</feature>
<protein>
    <submittedName>
        <fullName evidence="2">Uncharacterized protein</fullName>
    </submittedName>
</protein>
<dbReference type="AlphaFoldDB" id="A0A2P0A0V3"/>
<dbReference type="EMBL" id="JACSZI010000038">
    <property type="protein sequence ID" value="MBF9674038.1"/>
    <property type="molecule type" value="Genomic_DNA"/>
</dbReference>
<feature type="signal peptide" evidence="1">
    <location>
        <begin position="1"/>
        <end position="27"/>
    </location>
</feature>
<dbReference type="GeneID" id="45217576"/>
<evidence type="ECO:0000313" key="3">
    <source>
        <dbReference type="EMBL" id="MBF9674038.1"/>
    </source>
</evidence>
<name>A0A2P0A0V3_9STRE</name>
<dbReference type="Proteomes" id="UP000743672">
    <property type="component" value="Unassembled WGS sequence"/>
</dbReference>
<proteinExistence type="predicted"/>
<reference evidence="2 4" key="1">
    <citation type="submission" date="2015-03" db="EMBL/GenBank/DDBJ databases">
        <authorList>
            <consortium name="Pathogen Informatics"/>
        </authorList>
    </citation>
    <scope>NUCLEOTIDE SEQUENCE [LARGE SCALE GENOMIC DNA]</scope>
    <source>
        <strain evidence="2 4">SMRU737</strain>
    </source>
</reference>
<accession>A0A2P0A0V3</accession>
<evidence type="ECO:0000256" key="1">
    <source>
        <dbReference type="SAM" id="SignalP"/>
    </source>
</evidence>
<dbReference type="OMA" id="CAIFRGD"/>
<evidence type="ECO:0000313" key="4">
    <source>
        <dbReference type="Proteomes" id="UP000048179"/>
    </source>
</evidence>
<dbReference type="RefSeq" id="WP_000732159.1">
    <property type="nucleotide sequence ID" value="NZ_CFGT01000009.1"/>
</dbReference>
<evidence type="ECO:0000313" key="2">
    <source>
        <dbReference type="EMBL" id="CEY61468.1"/>
    </source>
</evidence>
<reference evidence="3" key="2">
    <citation type="journal article" date="2020" name="J. Clin. Microbiol.">
        <title>Streptococcus pseudopneumoniae: Use of whole genome sequences to validate methods used for identification.</title>
        <authorList>
            <person name="Jensen C.S."/>
            <person name="Iversen K.H."/>
            <person name="Dargis R."/>
            <person name="Shewmaker P."/>
            <person name="Rasmussen S."/>
            <person name="Christensen J.J."/>
            <person name="Nielsen X.C."/>
        </authorList>
    </citation>
    <scope>NUCLEOTIDE SEQUENCE</scope>
    <source>
        <strain evidence="3">256-03</strain>
    </source>
</reference>
<sequence length="133" mass="14543">MKKLDTKTKLFASICATLMIGAMAVSAREISDYDMIMPRFGGRTVTDSLYKTNQSRGVNNNTSIGGGYTMHCAIFRGDAQMTRTYSSGSGDRIYLNYNSPSDAEGSNLRLGGWTGFATYVKVQTSGSWSPDEY</sequence>